<dbReference type="Proteomes" id="UP001229244">
    <property type="component" value="Unassembled WGS sequence"/>
</dbReference>
<dbReference type="PANTHER" id="PTHR43669">
    <property type="entry name" value="5-KETO-D-GLUCONATE 5-REDUCTASE"/>
    <property type="match status" value="1"/>
</dbReference>
<protein>
    <submittedName>
        <fullName evidence="3">Meso-butanediol dehydrogenase/(S,S)-butanediol dehydrogenase/diacetyl reductase</fullName>
        <ecNumber evidence="3">1.1.1.-</ecNumber>
        <ecNumber evidence="3">1.1.1.304</ecNumber>
        <ecNumber evidence="3">1.1.1.76</ecNumber>
    </submittedName>
</protein>
<dbReference type="InterPro" id="IPR036291">
    <property type="entry name" value="NAD(P)-bd_dom_sf"/>
</dbReference>
<evidence type="ECO:0000256" key="1">
    <source>
        <dbReference type="ARBA" id="ARBA00006484"/>
    </source>
</evidence>
<proteinExistence type="inferred from homology"/>
<dbReference type="AlphaFoldDB" id="A0AAE3VTD4"/>
<reference evidence="3" key="1">
    <citation type="submission" date="2023-07" db="EMBL/GenBank/DDBJ databases">
        <title>Genomic Encyclopedia of Type Strains, Phase IV (KMG-IV): sequencing the most valuable type-strain genomes for metagenomic binning, comparative biology and taxonomic classification.</title>
        <authorList>
            <person name="Goeker M."/>
        </authorList>
    </citation>
    <scope>NUCLEOTIDE SEQUENCE</scope>
    <source>
        <strain evidence="3">DSM 21202</strain>
    </source>
</reference>
<dbReference type="InterPro" id="IPR002347">
    <property type="entry name" value="SDR_fam"/>
</dbReference>
<dbReference type="EMBL" id="JAUSUL010000009">
    <property type="protein sequence ID" value="MDQ0317813.1"/>
    <property type="molecule type" value="Genomic_DNA"/>
</dbReference>
<dbReference type="GO" id="GO:0047512">
    <property type="term" value="F:(S,S)-butanediol dehydrogenase activity"/>
    <property type="evidence" value="ECO:0007669"/>
    <property type="project" value="UniProtKB-EC"/>
</dbReference>
<dbReference type="RefSeq" id="WP_306887741.1">
    <property type="nucleotide sequence ID" value="NZ_JAUSUL010000009.1"/>
</dbReference>
<dbReference type="SUPFAM" id="SSF51735">
    <property type="entry name" value="NAD(P)-binding Rossmann-fold domains"/>
    <property type="match status" value="1"/>
</dbReference>
<dbReference type="PRINTS" id="PR00081">
    <property type="entry name" value="GDHRDH"/>
</dbReference>
<dbReference type="GO" id="GO:0052588">
    <property type="term" value="F:diacetyl reductase ((S)-acetoin forming) (NAD+) activity"/>
    <property type="evidence" value="ECO:0007669"/>
    <property type="project" value="UniProtKB-EC"/>
</dbReference>
<evidence type="ECO:0000313" key="3">
    <source>
        <dbReference type="EMBL" id="MDQ0317813.1"/>
    </source>
</evidence>
<evidence type="ECO:0000313" key="4">
    <source>
        <dbReference type="Proteomes" id="UP001229244"/>
    </source>
</evidence>
<keyword evidence="2 3" id="KW-0560">Oxidoreductase</keyword>
<gene>
    <name evidence="3" type="ORF">J2S73_004300</name>
</gene>
<name>A0AAE3VTD4_9HYPH</name>
<keyword evidence="4" id="KW-1185">Reference proteome</keyword>
<dbReference type="PANTHER" id="PTHR43669:SF8">
    <property type="entry name" value="SHORT-CHAIN TYPE DEHYDROGENASE_REDUCTASE-RELATED"/>
    <property type="match status" value="1"/>
</dbReference>
<sequence>MDPNRLKGKNILITGAAQGMGAANAEYFAAQGANVCLGDINVDGVNDVAKRINAAGNGKAIAVKLDVTKRDQNRAAVEATAEEFGSINVALMNAGINKPRMFMDIDEDNWDAIMNINAKGMLLGMQESARKMIDQGPMEDHPYKIINVGSIVSRTAFLDVIPYSCSKYCALALIIGGAKALWQHKITVNGYGPGVVKTELWAQLDKDLVEIGMFEEEGQSMDHLAQTMILMKELSTPDDVKGTAAFLASDESDYMTGQLIMIDGGMIMQ</sequence>
<comment type="similarity">
    <text evidence="1">Belongs to the short-chain dehydrogenases/reductases (SDR) family.</text>
</comment>
<dbReference type="Pfam" id="PF13561">
    <property type="entry name" value="adh_short_C2"/>
    <property type="match status" value="1"/>
</dbReference>
<dbReference type="EC" id="1.1.1.-" evidence="3"/>
<dbReference type="EC" id="1.1.1.76" evidence="3"/>
<dbReference type="EC" id="1.1.1.304" evidence="3"/>
<accession>A0AAE3VTD4</accession>
<comment type="caution">
    <text evidence="3">The sequence shown here is derived from an EMBL/GenBank/DDBJ whole genome shotgun (WGS) entry which is preliminary data.</text>
</comment>
<dbReference type="Gene3D" id="3.40.50.720">
    <property type="entry name" value="NAD(P)-binding Rossmann-like Domain"/>
    <property type="match status" value="1"/>
</dbReference>
<organism evidence="3 4">
    <name type="scientific">Amorphus orientalis</name>
    <dbReference type="NCBI Taxonomy" id="649198"/>
    <lineage>
        <taxon>Bacteria</taxon>
        <taxon>Pseudomonadati</taxon>
        <taxon>Pseudomonadota</taxon>
        <taxon>Alphaproteobacteria</taxon>
        <taxon>Hyphomicrobiales</taxon>
        <taxon>Amorphaceae</taxon>
        <taxon>Amorphus</taxon>
    </lineage>
</organism>
<dbReference type="FunFam" id="3.40.50.720:FF:000084">
    <property type="entry name" value="Short-chain dehydrogenase reductase"/>
    <property type="match status" value="1"/>
</dbReference>
<evidence type="ECO:0000256" key="2">
    <source>
        <dbReference type="ARBA" id="ARBA00023002"/>
    </source>
</evidence>